<reference evidence="1 2" key="1">
    <citation type="submission" date="2018-01" db="EMBL/GenBank/DDBJ databases">
        <title>Complete genome sequence of Flavivirga eckloniae ECD14 isolated from seaweed Ecklonia cava.</title>
        <authorList>
            <person name="Lee J.H."/>
            <person name="Baik K.S."/>
            <person name="Seong C.N."/>
        </authorList>
    </citation>
    <scope>NUCLEOTIDE SEQUENCE [LARGE SCALE GENOMIC DNA]</scope>
    <source>
        <strain evidence="1 2">ECD14</strain>
    </source>
</reference>
<evidence type="ECO:0000313" key="1">
    <source>
        <dbReference type="EMBL" id="AUP79690.1"/>
    </source>
</evidence>
<dbReference type="EMBL" id="CP025791">
    <property type="protein sequence ID" value="AUP79690.1"/>
    <property type="molecule type" value="Genomic_DNA"/>
</dbReference>
<organism evidence="1 2">
    <name type="scientific">Flavivirga eckloniae</name>
    <dbReference type="NCBI Taxonomy" id="1803846"/>
    <lineage>
        <taxon>Bacteria</taxon>
        <taxon>Pseudomonadati</taxon>
        <taxon>Bacteroidota</taxon>
        <taxon>Flavobacteriia</taxon>
        <taxon>Flavobacteriales</taxon>
        <taxon>Flavobacteriaceae</taxon>
        <taxon>Flavivirga</taxon>
    </lineage>
</organism>
<keyword evidence="2" id="KW-1185">Reference proteome</keyword>
<sequence length="109" mass="12864">MHKKGHGTQLITLEVLEYRALISEPTPGYVSQSTYRPSAKISSFLTRDSKQLLQYFKRRIAKICISWANIGKITIIRVSEQLFFHYSLHLDELYIYRWIITSIKKIKMN</sequence>
<dbReference type="KEGG" id="fek:C1H87_13625"/>
<accession>A0A2K9PRJ6</accession>
<dbReference type="AlphaFoldDB" id="A0A2K9PRJ6"/>
<evidence type="ECO:0000313" key="2">
    <source>
        <dbReference type="Proteomes" id="UP000235826"/>
    </source>
</evidence>
<protein>
    <submittedName>
        <fullName evidence="1">Uncharacterized protein</fullName>
    </submittedName>
</protein>
<proteinExistence type="predicted"/>
<name>A0A2K9PRJ6_9FLAO</name>
<dbReference type="Proteomes" id="UP000235826">
    <property type="component" value="Chromosome"/>
</dbReference>
<gene>
    <name evidence="1" type="ORF">C1H87_13625</name>
</gene>